<dbReference type="EMBL" id="CP006272">
    <property type="protein sequence ID" value="AGZ42763.1"/>
    <property type="molecule type" value="Genomic_DNA"/>
</dbReference>
<accession>U5W0K8</accession>
<dbReference type="AlphaFoldDB" id="U5W0K8"/>
<dbReference type="Proteomes" id="UP000017746">
    <property type="component" value="Chromosome"/>
</dbReference>
<dbReference type="GO" id="GO:0008757">
    <property type="term" value="F:S-adenosylmethionine-dependent methyltransferase activity"/>
    <property type="evidence" value="ECO:0007669"/>
    <property type="project" value="InterPro"/>
</dbReference>
<reference evidence="2 3" key="1">
    <citation type="journal article" date="2014" name="J. Biotechnol.">
        <title>Complete genome sequence of the actinobacterium Actinoplanes friuliensis HAG 010964, producer of the lipopeptide antibiotic friulimycin.</title>
        <authorList>
            <person name="Ruckert C."/>
            <person name="Szczepanowski R."/>
            <person name="Albersmeier A."/>
            <person name="Goesmann A."/>
            <person name="Fischer N."/>
            <person name="Steinkamper A."/>
            <person name="Puhler A."/>
            <person name="Biener R."/>
            <person name="Schwartz D."/>
            <person name="Kalinowski J."/>
        </authorList>
    </citation>
    <scope>NUCLEOTIDE SEQUENCE [LARGE SCALE GENOMIC DNA]</scope>
    <source>
        <strain evidence="2 3">DSM 7358</strain>
    </source>
</reference>
<evidence type="ECO:0000313" key="3">
    <source>
        <dbReference type="Proteomes" id="UP000017746"/>
    </source>
</evidence>
<keyword evidence="2" id="KW-0489">Methyltransferase</keyword>
<dbReference type="PANTHER" id="PTHR42912">
    <property type="entry name" value="METHYLTRANSFERASE"/>
    <property type="match status" value="1"/>
</dbReference>
<dbReference type="InterPro" id="IPR029063">
    <property type="entry name" value="SAM-dependent_MTases_sf"/>
</dbReference>
<dbReference type="InterPro" id="IPR050508">
    <property type="entry name" value="Methyltransf_Superfamily"/>
</dbReference>
<gene>
    <name evidence="2" type="ORF">AFR_22465</name>
</gene>
<organism evidence="2 3">
    <name type="scientific">Actinoplanes friuliensis DSM 7358</name>
    <dbReference type="NCBI Taxonomy" id="1246995"/>
    <lineage>
        <taxon>Bacteria</taxon>
        <taxon>Bacillati</taxon>
        <taxon>Actinomycetota</taxon>
        <taxon>Actinomycetes</taxon>
        <taxon>Micromonosporales</taxon>
        <taxon>Micromonosporaceae</taxon>
        <taxon>Actinoplanes</taxon>
    </lineage>
</organism>
<evidence type="ECO:0000259" key="1">
    <source>
        <dbReference type="Pfam" id="PF08241"/>
    </source>
</evidence>
<keyword evidence="3" id="KW-1185">Reference proteome</keyword>
<dbReference type="RefSeq" id="WP_023363154.1">
    <property type="nucleotide sequence ID" value="NC_022657.1"/>
</dbReference>
<feature type="domain" description="Methyltransferase type 11" evidence="1">
    <location>
        <begin position="39"/>
        <end position="130"/>
    </location>
</feature>
<dbReference type="Pfam" id="PF08241">
    <property type="entry name" value="Methyltransf_11"/>
    <property type="match status" value="1"/>
</dbReference>
<dbReference type="CDD" id="cd02440">
    <property type="entry name" value="AdoMet_MTases"/>
    <property type="match status" value="1"/>
</dbReference>
<dbReference type="OrthoDB" id="9795634at2"/>
<evidence type="ECO:0000313" key="2">
    <source>
        <dbReference type="EMBL" id="AGZ42763.1"/>
    </source>
</evidence>
<keyword evidence="2" id="KW-0808">Transferase</keyword>
<name>U5W0K8_9ACTN</name>
<dbReference type="InterPro" id="IPR013216">
    <property type="entry name" value="Methyltransf_11"/>
</dbReference>
<proteinExistence type="predicted"/>
<dbReference type="GO" id="GO:0032259">
    <property type="term" value="P:methylation"/>
    <property type="evidence" value="ECO:0007669"/>
    <property type="project" value="UniProtKB-KW"/>
</dbReference>
<dbReference type="Gene3D" id="3.40.50.150">
    <property type="entry name" value="Vaccinia Virus protein VP39"/>
    <property type="match status" value="1"/>
</dbReference>
<dbReference type="STRING" id="1246995.AFR_22465"/>
<dbReference type="eggNOG" id="COG2226">
    <property type="taxonomic scope" value="Bacteria"/>
</dbReference>
<dbReference type="SUPFAM" id="SSF53335">
    <property type="entry name" value="S-adenosyl-L-methionine-dependent methyltransferases"/>
    <property type="match status" value="1"/>
</dbReference>
<sequence length="265" mass="28009">MGQVWQVGDNYEAYVGRWSRRVAREFVTWLGVPAGRTWLDVGCGTGALLAAALAVAPARLTGVDRSTGFLATARARVPEADLVAGDAAALPIEGGRAEVVVSGLTLNFVGVPARAAAEFARVAAPGGTVAAYVWDYADGMVMMRHFWDAATTLDPAASAFDEGSRFTLCRPGPLAELWTAAGLTGVETRAIDVPTVFTGFDDYWQPFLGGQGTAPGYVASLSEERRGALAGLLRERLPRADDGSIRLTARAWAVRGLATQARPVR</sequence>
<dbReference type="PATRIC" id="fig|1246995.3.peg.4554"/>
<dbReference type="HOGENOM" id="CLU_037990_2_4_11"/>
<dbReference type="KEGG" id="afs:AFR_22465"/>
<protein>
    <submittedName>
        <fullName evidence="2">Methyltransferase, S-adenosyl-L-methionine (SAM)-MTase protein</fullName>
    </submittedName>
</protein>